<protein>
    <submittedName>
        <fullName evidence="2">Acyl-CoA transferase/carnitine dehydratase</fullName>
    </submittedName>
</protein>
<dbReference type="Gene3D" id="3.30.1540.10">
    <property type="entry name" value="formyl-coa transferase, domain 3"/>
    <property type="match status" value="1"/>
</dbReference>
<evidence type="ECO:0000313" key="3">
    <source>
        <dbReference type="Proteomes" id="UP000028864"/>
    </source>
</evidence>
<proteinExistence type="predicted"/>
<dbReference type="RefSeq" id="WP_030134776.1">
    <property type="nucleotide sequence ID" value="NZ_LK021340.1"/>
</dbReference>
<dbReference type="SUPFAM" id="SSF89796">
    <property type="entry name" value="CoA-transferase family III (CaiB/BaiF)"/>
    <property type="match status" value="1"/>
</dbReference>
<evidence type="ECO:0000313" key="2">
    <source>
        <dbReference type="EMBL" id="CDQ46227.1"/>
    </source>
</evidence>
<sequence>MSDRNGALDGVRVIDVTSVVMGPYCTQIMADMGADVIKIEPPEGDITRNVAVGPSPGMNGVFVNVNRGKRSVVLDLRSEEGVAALRALIATADVFIHSMRAKAIARLGFDYAAVSAINPNIIYTNCYGYSRRGPDADRPAYDDTIQAECGLPAVQRQLTGDATYVATIMADKVTGLTALYATMMALFHRERTGEGQEVEVSMFETMASFMLVEHANGAMFDPPLGPAVYPRTVAPNRRPYATKDGHVAALIYNDKHWKAFIDAVRPAWDTPEYATLALRAKQIDTVYGLVAQTMLERTTAEWLALFAELEIPATPINSLDALFDSPQLNAVGLFETVQTPDGPVRFPGVPTWFSRTPGRVRGPAPRLGADTDAVLGELQADLRR</sequence>
<dbReference type="GO" id="GO:0008410">
    <property type="term" value="F:CoA-transferase activity"/>
    <property type="evidence" value="ECO:0007669"/>
    <property type="project" value="TreeGrafter"/>
</dbReference>
<name>A0AAV2WQ69_MYCNE</name>
<dbReference type="InterPro" id="IPR044855">
    <property type="entry name" value="CoA-Trfase_III_dom3_sf"/>
</dbReference>
<dbReference type="AlphaFoldDB" id="A0AAV2WQ69"/>
<organism evidence="2 3">
    <name type="scientific">Mycolicibacterium neoaurum</name>
    <name type="common">Mycobacterium neoaurum</name>
    <dbReference type="NCBI Taxonomy" id="1795"/>
    <lineage>
        <taxon>Bacteria</taxon>
        <taxon>Bacillati</taxon>
        <taxon>Actinomycetota</taxon>
        <taxon>Actinomycetes</taxon>
        <taxon>Mycobacteriales</taxon>
        <taxon>Mycobacteriaceae</taxon>
        <taxon>Mycolicibacterium</taxon>
    </lineage>
</organism>
<reference evidence="2" key="2">
    <citation type="submission" date="2015-09" db="EMBL/GenBank/DDBJ databases">
        <title>Draft genome sequence of Mycobacterium neoaurum DSM 44074.</title>
        <authorList>
            <person name="Croce O."/>
            <person name="Robert C."/>
            <person name="Raoult D."/>
            <person name="Drancourt M."/>
        </authorList>
    </citation>
    <scope>NUCLEOTIDE SEQUENCE</scope>
    <source>
        <strain evidence="2">DSM 44074</strain>
    </source>
</reference>
<dbReference type="EMBL" id="LK021340">
    <property type="protein sequence ID" value="CDQ46227.1"/>
    <property type="molecule type" value="Genomic_DNA"/>
</dbReference>
<dbReference type="PANTHER" id="PTHR48207">
    <property type="entry name" value="SUCCINATE--HYDROXYMETHYLGLUTARATE COA-TRANSFERASE"/>
    <property type="match status" value="1"/>
</dbReference>
<accession>A0AAV2WQ69</accession>
<dbReference type="InterPro" id="IPR050483">
    <property type="entry name" value="CoA-transferase_III_domain"/>
</dbReference>
<dbReference type="InterPro" id="IPR003673">
    <property type="entry name" value="CoA-Trfase_fam_III"/>
</dbReference>
<reference evidence="2" key="1">
    <citation type="submission" date="2014-05" db="EMBL/GenBank/DDBJ databases">
        <authorList>
            <person name="Urmite Genomes"/>
        </authorList>
    </citation>
    <scope>NUCLEOTIDE SEQUENCE</scope>
    <source>
        <strain evidence="2">DSM 44074</strain>
    </source>
</reference>
<dbReference type="Proteomes" id="UP000028864">
    <property type="component" value="Unassembled WGS sequence"/>
</dbReference>
<gene>
    <name evidence="2" type="ORF">BN1047_04132</name>
</gene>
<keyword evidence="1 2" id="KW-0808">Transferase</keyword>
<evidence type="ECO:0000256" key="1">
    <source>
        <dbReference type="ARBA" id="ARBA00022679"/>
    </source>
</evidence>
<dbReference type="Pfam" id="PF02515">
    <property type="entry name" value="CoA_transf_3"/>
    <property type="match status" value="1"/>
</dbReference>
<dbReference type="Gene3D" id="3.40.50.10540">
    <property type="entry name" value="Crotonobetainyl-coa:carnitine coa-transferase, domain 1"/>
    <property type="match status" value="1"/>
</dbReference>
<dbReference type="InterPro" id="IPR023606">
    <property type="entry name" value="CoA-Trfase_III_dom_1_sf"/>
</dbReference>
<dbReference type="PANTHER" id="PTHR48207:SF4">
    <property type="entry name" value="BLL6097 PROTEIN"/>
    <property type="match status" value="1"/>
</dbReference>